<accession>A0A5C4JTE7</accession>
<evidence type="ECO:0000259" key="2">
    <source>
        <dbReference type="Pfam" id="PF13946"/>
    </source>
</evidence>
<dbReference type="InterPro" id="IPR001173">
    <property type="entry name" value="Glyco_trans_2-like"/>
</dbReference>
<dbReference type="PANTHER" id="PTHR43685">
    <property type="entry name" value="GLYCOSYLTRANSFERASE"/>
    <property type="match status" value="1"/>
</dbReference>
<dbReference type="InterPro" id="IPR038255">
    <property type="entry name" value="PBS_linker_sf"/>
</dbReference>
<dbReference type="InterPro" id="IPR025282">
    <property type="entry name" value="DUF4214"/>
</dbReference>
<dbReference type="Gene3D" id="1.10.3130.20">
    <property type="entry name" value="Phycobilisome linker domain"/>
    <property type="match status" value="1"/>
</dbReference>
<sequence length="551" mass="62590">MSGMAEQDQKGANRIDEVVDLLFRHFLGRKADEDGLSAYRQAIRGGMKLEALVDSIASSEEARQRQEARSKDDYSHLNAAHAGADADLIVDLIYRAFLFRKADEDGKLVFANALRNGASISDIILAVSSSVEAQEKRFAQAGEHDDGDAQDGRFIRDVVSILTESGVARPRDYDRCKPLLQQEPMNRISVLQKLIAERVELREASNGSLRKYWLMGTDRFLTPEIWKTRTEQLAPRLSAPSMAQPAALAGRNFVHSGNIRVSAIASMYKGRKYIQKFLENIVSQTIFDQSELIIVDACSPEKEEELIRSYMEIYPNIVYKRFEFNIGIYDAWNYAASIARGEYLTNTNLDDLRGNESFEIQSRTLDENKTVDAVYQDLYYSLDHSFDFDMVAACGFKSNLPIATPNNMLEFNCLHNAPMWRKRLHDEVGYFDANYRSAGDYDFWLRCLKMKKTFLKVNTPHVVYYCNPEGISTAVDTPGVDEVNRARKRHAGDLISPYFQMSRKAFAREVGSDCPLDPAKSDYDLVQKYMRSFSAQARMDWPGSPRSRQSA</sequence>
<dbReference type="AlphaFoldDB" id="A0A5C4JTE7"/>
<proteinExistence type="predicted"/>
<protein>
    <submittedName>
        <fullName evidence="3">DUF4214 domain-containing protein</fullName>
    </submittedName>
</protein>
<dbReference type="Pfam" id="PF13946">
    <property type="entry name" value="DUF4214"/>
    <property type="match status" value="1"/>
</dbReference>
<dbReference type="PANTHER" id="PTHR43685:SF11">
    <property type="entry name" value="GLYCOSYLTRANSFERASE TAGX-RELATED"/>
    <property type="match status" value="1"/>
</dbReference>
<feature type="domain" description="Glycosyltransferase 2-like" evidence="1">
    <location>
        <begin position="262"/>
        <end position="376"/>
    </location>
</feature>
<dbReference type="OrthoDB" id="5291101at2"/>
<evidence type="ECO:0000313" key="4">
    <source>
        <dbReference type="Proteomes" id="UP000307874"/>
    </source>
</evidence>
<feature type="domain" description="DUF4214" evidence="2">
    <location>
        <begin position="90"/>
        <end position="136"/>
    </location>
</feature>
<comment type="caution">
    <text evidence="3">The sequence shown here is derived from an EMBL/GenBank/DDBJ whole genome shotgun (WGS) entry which is preliminary data.</text>
</comment>
<name>A0A5C4JTE7_9HYPH</name>
<dbReference type="Gene3D" id="3.90.550.10">
    <property type="entry name" value="Spore Coat Polysaccharide Biosynthesis Protein SpsA, Chain A"/>
    <property type="match status" value="1"/>
</dbReference>
<reference evidence="3 4" key="1">
    <citation type="submission" date="2019-06" db="EMBL/GenBank/DDBJ databases">
        <title>Martelella lutilitoris sp. nov., isolated from a tidal mudflat.</title>
        <authorList>
            <person name="Kim Y.-J."/>
        </authorList>
    </citation>
    <scope>NUCLEOTIDE SEQUENCE [LARGE SCALE GENOMIC DNA]</scope>
    <source>
        <strain evidence="3 4">GH2-6</strain>
    </source>
</reference>
<evidence type="ECO:0000313" key="3">
    <source>
        <dbReference type="EMBL" id="TNB48474.1"/>
    </source>
</evidence>
<dbReference type="SUPFAM" id="SSF53448">
    <property type="entry name" value="Nucleotide-diphospho-sugar transferases"/>
    <property type="match status" value="1"/>
</dbReference>
<evidence type="ECO:0000259" key="1">
    <source>
        <dbReference type="Pfam" id="PF00535"/>
    </source>
</evidence>
<dbReference type="Proteomes" id="UP000307874">
    <property type="component" value="Unassembled WGS sequence"/>
</dbReference>
<dbReference type="EMBL" id="VCLB01000004">
    <property type="protein sequence ID" value="TNB48474.1"/>
    <property type="molecule type" value="Genomic_DNA"/>
</dbReference>
<organism evidence="3 4">
    <name type="scientific">Martelella lutilitoris</name>
    <dbReference type="NCBI Taxonomy" id="2583532"/>
    <lineage>
        <taxon>Bacteria</taxon>
        <taxon>Pseudomonadati</taxon>
        <taxon>Pseudomonadota</taxon>
        <taxon>Alphaproteobacteria</taxon>
        <taxon>Hyphomicrobiales</taxon>
        <taxon>Aurantimonadaceae</taxon>
        <taxon>Martelella</taxon>
    </lineage>
</organism>
<dbReference type="Pfam" id="PF00535">
    <property type="entry name" value="Glycos_transf_2"/>
    <property type="match status" value="1"/>
</dbReference>
<keyword evidence="4" id="KW-1185">Reference proteome</keyword>
<dbReference type="InterPro" id="IPR029044">
    <property type="entry name" value="Nucleotide-diphossugar_trans"/>
</dbReference>
<dbReference type="InterPro" id="IPR050834">
    <property type="entry name" value="Glycosyltransf_2"/>
</dbReference>
<gene>
    <name evidence="3" type="ORF">FF124_09120</name>
</gene>